<feature type="region of interest" description="Disordered" evidence="19">
    <location>
        <begin position="294"/>
        <end position="323"/>
    </location>
</feature>
<feature type="domain" description="Bromo" evidence="20">
    <location>
        <begin position="602"/>
        <end position="674"/>
    </location>
</feature>
<keyword evidence="4" id="KW-0488">Methylation</keyword>
<dbReference type="Proteomes" id="UP001295423">
    <property type="component" value="Unassembled WGS sequence"/>
</dbReference>
<evidence type="ECO:0000256" key="10">
    <source>
        <dbReference type="ARBA" id="ARBA00023015"/>
    </source>
</evidence>
<sequence length="1616" mass="181886">MQTSQTAPQVPAPQAPAPRTTQLATKSSSSAILQPPQMLPAPVPTATTVHHTQYAPAQQQQQPKQPQLYSQQSQHPPVAMPEQATRQHVPTSQPPEQQNPHQGLNGGWQSDQDYNERRKMIANIVQLLKQRKPNAPSDWLKKLPQMAKRLEESLYRSAKSFAEYNDGSTLKQRLQQLAHNIGMKTKRMQQIAAKQKQKQAHLAAQNKAQYRPPPQHQSRSQPIVQQPTAPHHQQPVQPRSSTSLPMQQPPPVQKQGGQRLVNFSEINPIMNSGNQVVEGSSAPRVPLVKHGPIAYQTGSQTPIPSAPPPATRSRPAPRQVSDRQQVLRHQQQRLLLLRHAAKCQHEDGRCPVTPHCAGMKRLWKHIAECKDQKCLVPHCVSSRYVLSHYHRCKDVRCPVCGPVREAIHRSHEKQKQMQALKQRHQQAVQQNQSVAPQGQPGLQPTSLQIPPVVPAAAPGEPIAKRQRTAPPGPIPQYLQSKPNPLSAPTIASRLPHQGLLAPPSSHHGVLPQPKAGYSIGQAPTAPTNVPKKLSSLAPGVAYSNGQMITPKYTGPKPQEDHTLINCFTIAQIETHISSLNKGLQLAPQKIKAKCLDVLKVLQSHQHGWVFNSPVDPAELGLPDYFEVIKTPMDLGTIRKKLENNCYESLDDFQKHVNLTFENAMLYNPEGSVVYNMAKEMKIKFESDFTILMKQLNAEEDTKRRNGDACSLCGCEKLLFEPPVFYCNGLNCPSKRIRRNSYYYVGGNNQYHWCHQCFQELKDGKAIELGDVTIRKEQLLKKKNDEVHEESWVQCDRCERWVHQICALFNTRQNKDQRSEYLCPRCTIDDRKKNGKIEGTSSTPMAEDLQRTKLSEHLEAHVREKVDEHMEVEAKAKSQLTGISADEAMKSVQMGGAITIRQVTSMDKKLEVRERMKRRYSFKDYPEEFSYRCKCIVVFQNLDGVDVILFGLYVYEHDETNPSPNKRCVYVSYLDSVHYMRPRRMRTFIYHEILISYLDHVRSRGFATAHIWACPPLKGDDYILYAKPEDQKTPKDERLRQWYIDMLVECQKRGIVGKVTNMYDLYFANKDKDATLVPYMDGDYFPAEAENVIKNIEEGKAGKKGSSHGHKKKGDKKKKSGRGGTRSTGLDEDALKASGILGEAKDQKSLEEGGRDYVMQQLGETIQPMKESFIVAFLAWEGAKLEDMEVPISIQEHRGKNGIKSKHGADNIGFDSDRDQNGASASDEIVSSESKSQSKQQEHDAGQTDFDRSDDSPDPPPEILEVSVTDKRKRILKKENSNPSISGSAFQSSDSNTATSSARTAPKAPSASTSDFLLKEGTPQSVLSTQSGAEEIVTGTKIKMKSAGSPAADVDLVEKPKQLSLEERSGKFAAMARKRGLEDGEEKNGEVDKKEDIKSTVYVTDSKGRRVKGNHYQYDQLRRAKHSSMMVLWHLHNRDAPKFVQQCTTCSREILQGYRYHCPICADFDQCDDCVRNPNTPRHPHPLKSIPVASGQQTELTEAQREERQRSIQLHMTLLLHAATCQNPKCPSANCQKMKGLLKHGAQCKQKATGGCNVCKRIWALLQIHARQCKQSSCPVPNCMAIRERVSQLKQQQQAMDDRRRQQMNSAYRMSQR</sequence>
<dbReference type="InterPro" id="IPR000197">
    <property type="entry name" value="Znf_TAZ"/>
</dbReference>
<dbReference type="InterPro" id="IPR019787">
    <property type="entry name" value="Znf_PHD-finger"/>
</dbReference>
<dbReference type="SUPFAM" id="SSF47370">
    <property type="entry name" value="Bromodomain"/>
    <property type="match status" value="1"/>
</dbReference>
<evidence type="ECO:0000313" key="26">
    <source>
        <dbReference type="Proteomes" id="UP001295423"/>
    </source>
</evidence>
<dbReference type="EC" id="2.3.1.48" evidence="3"/>
<dbReference type="PRINTS" id="PR00503">
    <property type="entry name" value="BROMODOMAIN"/>
</dbReference>
<dbReference type="InterPro" id="IPR035898">
    <property type="entry name" value="TAZ_dom_sf"/>
</dbReference>
<dbReference type="GO" id="GO:0005667">
    <property type="term" value="C:transcription regulator complex"/>
    <property type="evidence" value="ECO:0007669"/>
    <property type="project" value="TreeGrafter"/>
</dbReference>
<feature type="compositionally biased region" description="Polar residues" evidence="19">
    <location>
        <begin position="1321"/>
        <end position="1331"/>
    </location>
</feature>
<feature type="region of interest" description="Disordered" evidence="19">
    <location>
        <begin position="1096"/>
        <end position="1137"/>
    </location>
</feature>
<gene>
    <name evidence="25" type="ORF">CYCCA115_LOCUS10331</name>
</gene>
<dbReference type="InterPro" id="IPR001965">
    <property type="entry name" value="Znf_PHD"/>
</dbReference>
<keyword evidence="12" id="KW-0010">Activator</keyword>
<dbReference type="PROSITE" id="PS51727">
    <property type="entry name" value="CBP_P300_HAT"/>
    <property type="match status" value="1"/>
</dbReference>
<dbReference type="InterPro" id="IPR036427">
    <property type="entry name" value="Bromodomain-like_sf"/>
</dbReference>
<feature type="compositionally biased region" description="Polar residues" evidence="19">
    <location>
        <begin position="425"/>
        <end position="448"/>
    </location>
</feature>
<dbReference type="SUPFAM" id="SSF57903">
    <property type="entry name" value="FYVE/PHD zinc finger"/>
    <property type="match status" value="1"/>
</dbReference>
<dbReference type="Gene3D" id="3.30.40.10">
    <property type="entry name" value="Zinc/RING finger domain, C3HC4 (zinc finger)"/>
    <property type="match status" value="1"/>
</dbReference>
<feature type="compositionally biased region" description="Basic and acidic residues" evidence="19">
    <location>
        <begin position="1239"/>
        <end position="1254"/>
    </location>
</feature>
<dbReference type="InterPro" id="IPR001487">
    <property type="entry name" value="Bromodomain"/>
</dbReference>
<evidence type="ECO:0000259" key="20">
    <source>
        <dbReference type="PROSITE" id="PS50014"/>
    </source>
</evidence>
<dbReference type="SUPFAM" id="SSF57933">
    <property type="entry name" value="TAZ domain"/>
    <property type="match status" value="2"/>
</dbReference>
<evidence type="ECO:0000256" key="6">
    <source>
        <dbReference type="ARBA" id="ARBA00022723"/>
    </source>
</evidence>
<name>A0AAD2CUJ1_9STRA</name>
<dbReference type="InterPro" id="IPR013083">
    <property type="entry name" value="Znf_RING/FYVE/PHD"/>
</dbReference>
<evidence type="ECO:0000259" key="21">
    <source>
        <dbReference type="PROSITE" id="PS50016"/>
    </source>
</evidence>
<dbReference type="Pfam" id="PF16987">
    <property type="entry name" value="KIX_2"/>
    <property type="match status" value="1"/>
</dbReference>
<keyword evidence="8" id="KW-0862">Zinc</keyword>
<feature type="compositionally biased region" description="Low complexity" evidence="19">
    <location>
        <begin position="311"/>
        <end position="323"/>
    </location>
</feature>
<feature type="domain" description="TAZ-type" evidence="22">
    <location>
        <begin position="320"/>
        <end position="403"/>
    </location>
</feature>
<feature type="domain" description="CBP/p300-type HAT" evidence="24">
    <location>
        <begin position="842"/>
        <end position="1439"/>
    </location>
</feature>
<dbReference type="InterPro" id="IPR019786">
    <property type="entry name" value="Zinc_finger_PHD-type_CS"/>
</dbReference>
<evidence type="ECO:0000259" key="23">
    <source>
        <dbReference type="PROSITE" id="PS50135"/>
    </source>
</evidence>
<evidence type="ECO:0000256" key="1">
    <source>
        <dbReference type="ARBA" id="ARBA00002581"/>
    </source>
</evidence>
<dbReference type="Pfam" id="PF00569">
    <property type="entry name" value="ZZ"/>
    <property type="match status" value="1"/>
</dbReference>
<keyword evidence="15" id="KW-0012">Acyltransferase</keyword>
<feature type="compositionally biased region" description="Polar residues" evidence="19">
    <location>
        <begin position="1280"/>
        <end position="1302"/>
    </location>
</feature>
<evidence type="ECO:0000256" key="17">
    <source>
        <dbReference type="PROSITE-ProRule" id="PRU00035"/>
    </source>
</evidence>
<dbReference type="GO" id="GO:0004402">
    <property type="term" value="F:histone acetyltransferase activity"/>
    <property type="evidence" value="ECO:0007669"/>
    <property type="project" value="InterPro"/>
</dbReference>
<evidence type="ECO:0000256" key="13">
    <source>
        <dbReference type="ARBA" id="ARBA00023163"/>
    </source>
</evidence>
<dbReference type="Gene3D" id="2.10.110.40">
    <property type="match status" value="1"/>
</dbReference>
<feature type="region of interest" description="Disordered" evidence="19">
    <location>
        <begin position="186"/>
        <end position="256"/>
    </location>
</feature>
<evidence type="ECO:0000259" key="24">
    <source>
        <dbReference type="PROSITE" id="PS51727"/>
    </source>
</evidence>
<evidence type="ECO:0000256" key="18">
    <source>
        <dbReference type="PROSITE-ProRule" id="PRU00228"/>
    </source>
</evidence>
<dbReference type="SMART" id="SM00551">
    <property type="entry name" value="ZnF_TAZ"/>
    <property type="match status" value="2"/>
</dbReference>
<keyword evidence="11 17" id="KW-0103">Bromodomain</keyword>
<dbReference type="PROSITE" id="PS50134">
    <property type="entry name" value="ZF_TAZ"/>
    <property type="match status" value="2"/>
</dbReference>
<dbReference type="Gene3D" id="3.30.60.90">
    <property type="match status" value="1"/>
</dbReference>
<proteinExistence type="predicted"/>
<organism evidence="25 26">
    <name type="scientific">Cylindrotheca closterium</name>
    <dbReference type="NCBI Taxonomy" id="2856"/>
    <lineage>
        <taxon>Eukaryota</taxon>
        <taxon>Sar</taxon>
        <taxon>Stramenopiles</taxon>
        <taxon>Ochrophyta</taxon>
        <taxon>Bacillariophyta</taxon>
        <taxon>Bacillariophyceae</taxon>
        <taxon>Bacillariophycidae</taxon>
        <taxon>Bacillariales</taxon>
        <taxon>Bacillariaceae</taxon>
        <taxon>Cylindrotheca</taxon>
    </lineage>
</organism>
<comment type="catalytic activity">
    <reaction evidence="16">
        <text>L-lysyl-[protein] + acetyl-CoA = N(6)-acetyl-L-lysyl-[protein] + CoA + H(+)</text>
        <dbReference type="Rhea" id="RHEA:45948"/>
        <dbReference type="Rhea" id="RHEA-COMP:9752"/>
        <dbReference type="Rhea" id="RHEA-COMP:10731"/>
        <dbReference type="ChEBI" id="CHEBI:15378"/>
        <dbReference type="ChEBI" id="CHEBI:29969"/>
        <dbReference type="ChEBI" id="CHEBI:57287"/>
        <dbReference type="ChEBI" id="CHEBI:57288"/>
        <dbReference type="ChEBI" id="CHEBI:61930"/>
        <dbReference type="EC" id="2.3.1.48"/>
    </reaction>
</comment>
<dbReference type="Pfam" id="PF02135">
    <property type="entry name" value="zf-TAZ"/>
    <property type="match status" value="2"/>
</dbReference>
<comment type="caution">
    <text evidence="25">The sequence shown here is derived from an EMBL/GenBank/DDBJ whole genome shotgun (WGS) entry which is preliminary data.</text>
</comment>
<dbReference type="PROSITE" id="PS50135">
    <property type="entry name" value="ZF_ZZ_2"/>
    <property type="match status" value="1"/>
</dbReference>
<feature type="domain" description="ZZ-type" evidence="23">
    <location>
        <begin position="1441"/>
        <end position="1494"/>
    </location>
</feature>
<feature type="region of interest" description="Disordered" evidence="19">
    <location>
        <begin position="1"/>
        <end position="111"/>
    </location>
</feature>
<dbReference type="InterPro" id="IPR013178">
    <property type="entry name" value="Histone_AcTrfase_Rtt109/CBP"/>
</dbReference>
<feature type="compositionally biased region" description="Polar residues" evidence="19">
    <location>
        <begin position="84"/>
        <end position="111"/>
    </location>
</feature>
<evidence type="ECO:0000256" key="7">
    <source>
        <dbReference type="ARBA" id="ARBA00022771"/>
    </source>
</evidence>
<evidence type="ECO:0000256" key="12">
    <source>
        <dbReference type="ARBA" id="ARBA00023159"/>
    </source>
</evidence>
<evidence type="ECO:0000256" key="3">
    <source>
        <dbReference type="ARBA" id="ARBA00013184"/>
    </source>
</evidence>
<dbReference type="GO" id="GO:0008270">
    <property type="term" value="F:zinc ion binding"/>
    <property type="evidence" value="ECO:0007669"/>
    <property type="project" value="UniProtKB-KW"/>
</dbReference>
<keyword evidence="7 18" id="KW-0863">Zinc-finger</keyword>
<dbReference type="GO" id="GO:0140297">
    <property type="term" value="F:DNA-binding transcription factor binding"/>
    <property type="evidence" value="ECO:0007669"/>
    <property type="project" value="UniProtKB-ARBA"/>
</dbReference>
<feature type="region of interest" description="Disordered" evidence="19">
    <location>
        <begin position="1595"/>
        <end position="1616"/>
    </location>
</feature>
<dbReference type="Pfam" id="PF00628">
    <property type="entry name" value="PHD"/>
    <property type="match status" value="1"/>
</dbReference>
<feature type="domain" description="TAZ-type" evidence="22">
    <location>
        <begin position="1504"/>
        <end position="1585"/>
    </location>
</feature>
<evidence type="ECO:0000256" key="9">
    <source>
        <dbReference type="ARBA" id="ARBA00022853"/>
    </source>
</evidence>
<dbReference type="Pfam" id="PF00439">
    <property type="entry name" value="Bromodomain"/>
    <property type="match status" value="1"/>
</dbReference>
<keyword evidence="5" id="KW-0808">Transferase</keyword>
<dbReference type="EMBL" id="CAKOGP040001646">
    <property type="protein sequence ID" value="CAJ1946190.1"/>
    <property type="molecule type" value="Genomic_DNA"/>
</dbReference>
<dbReference type="Gene3D" id="1.10.246.20">
    <property type="entry name" value="Coactivator CBP, KIX domain"/>
    <property type="match status" value="1"/>
</dbReference>
<dbReference type="GO" id="GO:0031490">
    <property type="term" value="F:chromatin DNA binding"/>
    <property type="evidence" value="ECO:0007669"/>
    <property type="project" value="TreeGrafter"/>
</dbReference>
<dbReference type="PROSITE" id="PS50014">
    <property type="entry name" value="BROMODOMAIN_2"/>
    <property type="match status" value="1"/>
</dbReference>
<dbReference type="CDD" id="cd15614">
    <property type="entry name" value="PHD_HAC_like"/>
    <property type="match status" value="1"/>
</dbReference>
<dbReference type="SUPFAM" id="SSF57850">
    <property type="entry name" value="RING/U-box"/>
    <property type="match status" value="1"/>
</dbReference>
<comment type="function">
    <text evidence="1">Acetyltransferase enzyme. Acetylates histones, giving a specific tag for transcriptional activation.</text>
</comment>
<dbReference type="InterPro" id="IPR036546">
    <property type="entry name" value="MED15_KIX"/>
</dbReference>
<comment type="subcellular location">
    <subcellularLocation>
        <location evidence="2">Nucleus</location>
    </subcellularLocation>
</comment>
<dbReference type="GO" id="GO:0000123">
    <property type="term" value="C:histone acetyltransferase complex"/>
    <property type="evidence" value="ECO:0007669"/>
    <property type="project" value="TreeGrafter"/>
</dbReference>
<accession>A0AAD2CUJ1</accession>
<dbReference type="InterPro" id="IPR011011">
    <property type="entry name" value="Znf_FYVE_PHD"/>
</dbReference>
<keyword evidence="26" id="KW-1185">Reference proteome</keyword>
<feature type="region of interest" description="Disordered" evidence="19">
    <location>
        <begin position="411"/>
        <end position="490"/>
    </location>
</feature>
<dbReference type="SMART" id="SM00249">
    <property type="entry name" value="PHD"/>
    <property type="match status" value="1"/>
</dbReference>
<keyword evidence="13" id="KW-0804">Transcription</keyword>
<dbReference type="GO" id="GO:0003713">
    <property type="term" value="F:transcription coactivator activity"/>
    <property type="evidence" value="ECO:0007669"/>
    <property type="project" value="TreeGrafter"/>
</dbReference>
<dbReference type="PANTHER" id="PTHR13808:SF1">
    <property type="entry name" value="HISTONE ACETYLTRANSFERASE"/>
    <property type="match status" value="1"/>
</dbReference>
<evidence type="ECO:0000256" key="14">
    <source>
        <dbReference type="ARBA" id="ARBA00023242"/>
    </source>
</evidence>
<evidence type="ECO:0000256" key="15">
    <source>
        <dbReference type="ARBA" id="ARBA00023315"/>
    </source>
</evidence>
<dbReference type="GO" id="GO:0005634">
    <property type="term" value="C:nucleus"/>
    <property type="evidence" value="ECO:0007669"/>
    <property type="project" value="UniProtKB-SubCell"/>
</dbReference>
<feature type="region of interest" description="Disordered" evidence="19">
    <location>
        <begin position="1198"/>
        <end position="1331"/>
    </location>
</feature>
<keyword evidence="6" id="KW-0479">Metal-binding</keyword>
<dbReference type="InterPro" id="IPR038547">
    <property type="entry name" value="RING_CBP-p300_sf"/>
</dbReference>
<feature type="compositionally biased region" description="Polar residues" evidence="19">
    <location>
        <begin position="234"/>
        <end position="244"/>
    </location>
</feature>
<dbReference type="Gene3D" id="1.20.920.10">
    <property type="entry name" value="Bromodomain-like"/>
    <property type="match status" value="1"/>
</dbReference>
<dbReference type="SMART" id="SM01250">
    <property type="entry name" value="KAT11"/>
    <property type="match status" value="1"/>
</dbReference>
<dbReference type="SMART" id="SM00297">
    <property type="entry name" value="BROMO"/>
    <property type="match status" value="1"/>
</dbReference>
<protein>
    <recommendedName>
        <fullName evidence="3">histone acetyltransferase</fullName>
        <ecNumber evidence="3">2.3.1.48</ecNumber>
    </recommendedName>
</protein>
<evidence type="ECO:0000256" key="11">
    <source>
        <dbReference type="ARBA" id="ARBA00023117"/>
    </source>
</evidence>
<evidence type="ECO:0000256" key="8">
    <source>
        <dbReference type="ARBA" id="ARBA00022833"/>
    </source>
</evidence>
<dbReference type="InterPro" id="IPR043145">
    <property type="entry name" value="Znf_ZZ_sf"/>
</dbReference>
<dbReference type="Gene3D" id="1.20.1020.10">
    <property type="entry name" value="TAZ domain"/>
    <property type="match status" value="2"/>
</dbReference>
<dbReference type="Pfam" id="PF08214">
    <property type="entry name" value="HAT_KAT11"/>
    <property type="match status" value="1"/>
</dbReference>
<keyword evidence="10" id="KW-0805">Transcription regulation</keyword>
<evidence type="ECO:0000256" key="4">
    <source>
        <dbReference type="ARBA" id="ARBA00022481"/>
    </source>
</evidence>
<feature type="compositionally biased region" description="Low complexity" evidence="19">
    <location>
        <begin position="53"/>
        <end position="77"/>
    </location>
</feature>
<dbReference type="InterPro" id="IPR036529">
    <property type="entry name" value="KIX_dom_sf"/>
</dbReference>
<keyword evidence="14" id="KW-0539">Nucleus</keyword>
<feature type="compositionally biased region" description="Basic residues" evidence="19">
    <location>
        <begin position="1101"/>
        <end position="1120"/>
    </location>
</feature>
<reference evidence="25" key="1">
    <citation type="submission" date="2023-08" db="EMBL/GenBank/DDBJ databases">
        <authorList>
            <person name="Audoor S."/>
            <person name="Bilcke G."/>
        </authorList>
    </citation>
    <scope>NUCLEOTIDE SEQUENCE</scope>
</reference>
<evidence type="ECO:0000256" key="19">
    <source>
        <dbReference type="SAM" id="MobiDB-lite"/>
    </source>
</evidence>
<feature type="compositionally biased region" description="Low complexity" evidence="19">
    <location>
        <begin position="189"/>
        <end position="222"/>
    </location>
</feature>
<dbReference type="InterPro" id="IPR000433">
    <property type="entry name" value="Znf_ZZ"/>
</dbReference>
<dbReference type="PROSITE" id="PS01359">
    <property type="entry name" value="ZF_PHD_1"/>
    <property type="match status" value="1"/>
</dbReference>
<evidence type="ECO:0000256" key="2">
    <source>
        <dbReference type="ARBA" id="ARBA00004123"/>
    </source>
</evidence>
<evidence type="ECO:0000256" key="5">
    <source>
        <dbReference type="ARBA" id="ARBA00022679"/>
    </source>
</evidence>
<dbReference type="InterPro" id="IPR031162">
    <property type="entry name" value="CBP_P300_HAT"/>
</dbReference>
<dbReference type="PANTHER" id="PTHR13808">
    <property type="entry name" value="CBP/P300-RELATED"/>
    <property type="match status" value="1"/>
</dbReference>
<dbReference type="SMART" id="SM00291">
    <property type="entry name" value="ZnF_ZZ"/>
    <property type="match status" value="1"/>
</dbReference>
<dbReference type="GO" id="GO:0045944">
    <property type="term" value="P:positive regulation of transcription by RNA polymerase II"/>
    <property type="evidence" value="ECO:0007669"/>
    <property type="project" value="TreeGrafter"/>
</dbReference>
<dbReference type="PROSITE" id="PS50016">
    <property type="entry name" value="ZF_PHD_2"/>
    <property type="match status" value="1"/>
</dbReference>
<evidence type="ECO:0000259" key="22">
    <source>
        <dbReference type="PROSITE" id="PS50134"/>
    </source>
</evidence>
<feature type="domain" description="PHD-type" evidence="21">
    <location>
        <begin position="750"/>
        <end position="828"/>
    </location>
</feature>
<evidence type="ECO:0000256" key="16">
    <source>
        <dbReference type="ARBA" id="ARBA00048017"/>
    </source>
</evidence>
<evidence type="ECO:0000313" key="25">
    <source>
        <dbReference type="EMBL" id="CAJ1946190.1"/>
    </source>
</evidence>
<keyword evidence="9" id="KW-0156">Chromatin regulator</keyword>